<dbReference type="OrthoDB" id="409512at2759"/>
<gene>
    <name evidence="1" type="ORF">AK812_SmicGene34621</name>
</gene>
<dbReference type="Proteomes" id="UP000186817">
    <property type="component" value="Unassembled WGS sequence"/>
</dbReference>
<reference evidence="1 2" key="1">
    <citation type="submission" date="2016-02" db="EMBL/GenBank/DDBJ databases">
        <title>Genome analysis of coral dinoflagellate symbionts highlights evolutionary adaptations to a symbiotic lifestyle.</title>
        <authorList>
            <person name="Aranda M."/>
            <person name="Li Y."/>
            <person name="Liew Y.J."/>
            <person name="Baumgarten S."/>
            <person name="Simakov O."/>
            <person name="Wilson M."/>
            <person name="Piel J."/>
            <person name="Ashoor H."/>
            <person name="Bougouffa S."/>
            <person name="Bajic V.B."/>
            <person name="Ryu T."/>
            <person name="Ravasi T."/>
            <person name="Bayer T."/>
            <person name="Micklem G."/>
            <person name="Kim H."/>
            <person name="Bhak J."/>
            <person name="Lajeunesse T.C."/>
            <person name="Voolstra C.R."/>
        </authorList>
    </citation>
    <scope>NUCLEOTIDE SEQUENCE [LARGE SCALE GENOMIC DNA]</scope>
    <source>
        <strain evidence="1 2">CCMP2467</strain>
    </source>
</reference>
<keyword evidence="2" id="KW-1185">Reference proteome</keyword>
<dbReference type="Gene3D" id="1.20.58.390">
    <property type="entry name" value="Neurotransmitter-gated ion-channel transmembrane domain"/>
    <property type="match status" value="1"/>
</dbReference>
<dbReference type="AlphaFoldDB" id="A0A1Q9CNK2"/>
<proteinExistence type="predicted"/>
<sequence>MAPKAAAFGVLLLSAAATDSGWSALSQPTFGRRTQALPDGFEINETMNGSIPITVIPSWDIFLGFSDRLKTIEGRMSLNVVYGEEAEDFVEHPENMVDVVNFGSGSGDINVLSKVRLWDPKTTKTASSVSKIYAGDFSQSLYPYDMMCYPFDIKTVHFQISLQNPCGIFYRLELGCVGENSWKQAVDEEDGKVRKCSWPINASFVTFDWQNFTCTLRDSVTIDCAMTGTRQWPALLKTYMWPSVVYGVMGFMSFSLGVKLSMPRVATTMLALLSLTSLRNQVIALLPLSQKTSWMEEYFLIAISFMCLNLLGHAASFHLDATDRHHTQRMVNRFNLWGVSALFVLVVAARMHVRECPLIDPTVSLTITFGAALLFISITAFLVWYHREAFREAGRRITERALLAKSFVSDDRSNAV</sequence>
<comment type="caution">
    <text evidence="1">The sequence shown here is derived from an EMBL/GenBank/DDBJ whole genome shotgun (WGS) entry which is preliminary data.</text>
</comment>
<evidence type="ECO:0000313" key="2">
    <source>
        <dbReference type="Proteomes" id="UP000186817"/>
    </source>
</evidence>
<organism evidence="1 2">
    <name type="scientific">Symbiodinium microadriaticum</name>
    <name type="common">Dinoflagellate</name>
    <name type="synonym">Zooxanthella microadriatica</name>
    <dbReference type="NCBI Taxonomy" id="2951"/>
    <lineage>
        <taxon>Eukaryota</taxon>
        <taxon>Sar</taxon>
        <taxon>Alveolata</taxon>
        <taxon>Dinophyceae</taxon>
        <taxon>Suessiales</taxon>
        <taxon>Symbiodiniaceae</taxon>
        <taxon>Symbiodinium</taxon>
    </lineage>
</organism>
<protein>
    <submittedName>
        <fullName evidence="1">Uncharacterized protein</fullName>
    </submittedName>
</protein>
<name>A0A1Q9CNK2_SYMMI</name>
<dbReference type="InterPro" id="IPR038050">
    <property type="entry name" value="Neuro_actylchol_rec"/>
</dbReference>
<evidence type="ECO:0000313" key="1">
    <source>
        <dbReference type="EMBL" id="OLP84496.1"/>
    </source>
</evidence>
<dbReference type="EMBL" id="LSRX01001038">
    <property type="protein sequence ID" value="OLP84496.1"/>
    <property type="molecule type" value="Genomic_DNA"/>
</dbReference>
<accession>A0A1Q9CNK2</accession>